<dbReference type="PIRSF" id="PIRSF028101">
    <property type="entry name" value="UCP028101"/>
    <property type="match status" value="1"/>
</dbReference>
<dbReference type="RefSeq" id="WP_320510057.1">
    <property type="nucleotide sequence ID" value="NZ_JAXCLW010000007.1"/>
</dbReference>
<name>A0ABU5EF15_9PROT</name>
<evidence type="ECO:0000313" key="1">
    <source>
        <dbReference type="EMBL" id="MDY0884983.1"/>
    </source>
</evidence>
<comment type="caution">
    <text evidence="1">The sequence shown here is derived from an EMBL/GenBank/DDBJ whole genome shotgun (WGS) entry which is preliminary data.</text>
</comment>
<keyword evidence="2" id="KW-1185">Reference proteome</keyword>
<dbReference type="Gene3D" id="2.130.10.10">
    <property type="entry name" value="YVTN repeat-like/Quinoprotein amine dehydrogenase"/>
    <property type="match status" value="1"/>
</dbReference>
<reference evidence="1 2" key="1">
    <citation type="journal article" date="2016" name="Antonie Van Leeuwenhoek">
        <title>Dongia soli sp. nov., isolated from soil from Dokdo, Korea.</title>
        <authorList>
            <person name="Kim D.U."/>
            <person name="Lee H."/>
            <person name="Kim H."/>
            <person name="Kim S.G."/>
            <person name="Ka J.O."/>
        </authorList>
    </citation>
    <scope>NUCLEOTIDE SEQUENCE [LARGE SCALE GENOMIC DNA]</scope>
    <source>
        <strain evidence="1 2">D78</strain>
    </source>
</reference>
<proteinExistence type="predicted"/>
<protein>
    <submittedName>
        <fullName evidence="1">DUF1513 domain-containing protein</fullName>
    </submittedName>
</protein>
<dbReference type="InterPro" id="IPR008311">
    <property type="entry name" value="UCP028101"/>
</dbReference>
<dbReference type="Proteomes" id="UP001279642">
    <property type="component" value="Unassembled WGS sequence"/>
</dbReference>
<sequence length="375" mass="40095">MDRHHFLSGSLQSFMAGIGATFGRQKAKVADTQPRFLSACGVADKGGKLAFAAAAIDGNGDALLDSALPMRAHEIALHPDGRRVLAVGRQPGRYSCMIDLADGRKLYDLQIADDHEFNGHAVFPGEGAQIIATEEHVETSIGRLGFYDAATGAWLQGWPSHGIEPHEAILDEKNNRLIVANGGILQRHAVGEVESSLVILDLRDGEPIAIGRLPEDLASLSMRHMALTARGDVVCGMQDQDAQSDLRPLVCLLDPAGNIRFLKIPRDLAMILRGYVGSVAVDISGWVACATSPKGNVAMFWDLRRETWLGQATVADGCGVAGNGKPGGFVVTGGKGDVVEIATLDAAGRPMAPKSHLLASNVRWHWDNHLTRIRA</sequence>
<evidence type="ECO:0000313" key="2">
    <source>
        <dbReference type="Proteomes" id="UP001279642"/>
    </source>
</evidence>
<dbReference type="SUPFAM" id="SSF50969">
    <property type="entry name" value="YVTN repeat-like/Quinoprotein amine dehydrogenase"/>
    <property type="match status" value="1"/>
</dbReference>
<dbReference type="InterPro" id="IPR011044">
    <property type="entry name" value="Quino_amine_DH_bsu"/>
</dbReference>
<dbReference type="InterPro" id="IPR015943">
    <property type="entry name" value="WD40/YVTN_repeat-like_dom_sf"/>
</dbReference>
<dbReference type="Pfam" id="PF07433">
    <property type="entry name" value="DUF1513"/>
    <property type="match status" value="1"/>
</dbReference>
<accession>A0ABU5EF15</accession>
<dbReference type="EMBL" id="JAXCLW010000007">
    <property type="protein sequence ID" value="MDY0884983.1"/>
    <property type="molecule type" value="Genomic_DNA"/>
</dbReference>
<organism evidence="1 2">
    <name type="scientific">Dongia soli</name>
    <dbReference type="NCBI Taxonomy" id="600628"/>
    <lineage>
        <taxon>Bacteria</taxon>
        <taxon>Pseudomonadati</taxon>
        <taxon>Pseudomonadota</taxon>
        <taxon>Alphaproteobacteria</taxon>
        <taxon>Rhodospirillales</taxon>
        <taxon>Dongiaceae</taxon>
        <taxon>Dongia</taxon>
    </lineage>
</organism>
<gene>
    <name evidence="1" type="ORF">SMD27_19215</name>
</gene>